<sequence length="102" mass="11598">MELEENQDRVPHEASRYRRIRLPYDCAQLVSAIGQRFGHANPGQTIEWLLNEAKTLVEAVLARDSTSPPPPFNFQAYYQAVPTIIPFPPTINPTVNQNFVHP</sequence>
<protein>
    <submittedName>
        <fullName evidence="1">Uncharacterized protein</fullName>
    </submittedName>
</protein>
<dbReference type="Proteomes" id="UP001060085">
    <property type="component" value="Linkage Group LG06"/>
</dbReference>
<accession>A0ACC0AGP8</accession>
<gene>
    <name evidence="1" type="ORF">M9H77_28559</name>
</gene>
<organism evidence="1 2">
    <name type="scientific">Catharanthus roseus</name>
    <name type="common">Madagascar periwinkle</name>
    <name type="synonym">Vinca rosea</name>
    <dbReference type="NCBI Taxonomy" id="4058"/>
    <lineage>
        <taxon>Eukaryota</taxon>
        <taxon>Viridiplantae</taxon>
        <taxon>Streptophyta</taxon>
        <taxon>Embryophyta</taxon>
        <taxon>Tracheophyta</taxon>
        <taxon>Spermatophyta</taxon>
        <taxon>Magnoliopsida</taxon>
        <taxon>eudicotyledons</taxon>
        <taxon>Gunneridae</taxon>
        <taxon>Pentapetalae</taxon>
        <taxon>asterids</taxon>
        <taxon>lamiids</taxon>
        <taxon>Gentianales</taxon>
        <taxon>Apocynaceae</taxon>
        <taxon>Rauvolfioideae</taxon>
        <taxon>Vinceae</taxon>
        <taxon>Catharanthinae</taxon>
        <taxon>Catharanthus</taxon>
    </lineage>
</organism>
<proteinExistence type="predicted"/>
<keyword evidence="2" id="KW-1185">Reference proteome</keyword>
<reference evidence="2" key="1">
    <citation type="journal article" date="2023" name="Nat. Plants">
        <title>Single-cell RNA sequencing provides a high-resolution roadmap for understanding the multicellular compartmentation of specialized metabolism.</title>
        <authorList>
            <person name="Sun S."/>
            <person name="Shen X."/>
            <person name="Li Y."/>
            <person name="Li Y."/>
            <person name="Wang S."/>
            <person name="Li R."/>
            <person name="Zhang H."/>
            <person name="Shen G."/>
            <person name="Guo B."/>
            <person name="Wei J."/>
            <person name="Xu J."/>
            <person name="St-Pierre B."/>
            <person name="Chen S."/>
            <person name="Sun C."/>
        </authorList>
    </citation>
    <scope>NUCLEOTIDE SEQUENCE [LARGE SCALE GENOMIC DNA]</scope>
</reference>
<evidence type="ECO:0000313" key="1">
    <source>
        <dbReference type="EMBL" id="KAI5659766.1"/>
    </source>
</evidence>
<evidence type="ECO:0000313" key="2">
    <source>
        <dbReference type="Proteomes" id="UP001060085"/>
    </source>
</evidence>
<comment type="caution">
    <text evidence="1">The sequence shown here is derived from an EMBL/GenBank/DDBJ whole genome shotgun (WGS) entry which is preliminary data.</text>
</comment>
<name>A0ACC0AGP8_CATRO</name>
<dbReference type="EMBL" id="CM044706">
    <property type="protein sequence ID" value="KAI5659766.1"/>
    <property type="molecule type" value="Genomic_DNA"/>
</dbReference>